<dbReference type="PROSITE" id="PS50995">
    <property type="entry name" value="HTH_MARR_2"/>
    <property type="match status" value="1"/>
</dbReference>
<keyword evidence="6" id="KW-1185">Reference proteome</keyword>
<evidence type="ECO:0000256" key="1">
    <source>
        <dbReference type="ARBA" id="ARBA00023015"/>
    </source>
</evidence>
<sequence length="161" mass="17708">MTAPHPDIPLKLDLDRYLPALITFLANKLSSGASNCYRNHFGVGIVEWRMLALLAVEDGITANRVCQVIGLDKAAVSRAVKQLESQQLITAIPDPADCRRTHLRLTAAGCDMHNRIIKVALARESQLLADLSDDEVDQLVSLLLRISARVEDANRCLPEAE</sequence>
<dbReference type="Pfam" id="PF12802">
    <property type="entry name" value="MarR_2"/>
    <property type="match status" value="1"/>
</dbReference>
<dbReference type="PRINTS" id="PR00598">
    <property type="entry name" value="HTHMARR"/>
</dbReference>
<evidence type="ECO:0000313" key="5">
    <source>
        <dbReference type="EMBL" id="MCY0966283.1"/>
    </source>
</evidence>
<dbReference type="InterPro" id="IPR036390">
    <property type="entry name" value="WH_DNA-bd_sf"/>
</dbReference>
<dbReference type="SMART" id="SM00347">
    <property type="entry name" value="HTH_MARR"/>
    <property type="match status" value="1"/>
</dbReference>
<protein>
    <submittedName>
        <fullName evidence="5">MarR family winged helix-turn-helix transcriptional regulator</fullName>
    </submittedName>
</protein>
<keyword evidence="3" id="KW-0804">Transcription</keyword>
<keyword evidence="2" id="KW-0238">DNA-binding</keyword>
<evidence type="ECO:0000259" key="4">
    <source>
        <dbReference type="PROSITE" id="PS50995"/>
    </source>
</evidence>
<evidence type="ECO:0000313" key="6">
    <source>
        <dbReference type="Proteomes" id="UP001150830"/>
    </source>
</evidence>
<accession>A0A9X3EP61</accession>
<dbReference type="InterPro" id="IPR036388">
    <property type="entry name" value="WH-like_DNA-bd_sf"/>
</dbReference>
<evidence type="ECO:0000256" key="3">
    <source>
        <dbReference type="ARBA" id="ARBA00023163"/>
    </source>
</evidence>
<dbReference type="InterPro" id="IPR052067">
    <property type="entry name" value="Metal_resp_HTH_trans_reg"/>
</dbReference>
<reference evidence="5" key="1">
    <citation type="submission" date="2022-11" db="EMBL/GenBank/DDBJ databases">
        <title>Parathalassolutuus dongxingensis gen. nov., sp. nov., a novel member of family Oceanospirillaceae isolated from a coastal shrimp pond in Guangxi, China.</title>
        <authorList>
            <person name="Chen H."/>
        </authorList>
    </citation>
    <scope>NUCLEOTIDE SEQUENCE</scope>
    <source>
        <strain evidence="5">G-43</strain>
    </source>
</reference>
<dbReference type="AlphaFoldDB" id="A0A9X3EP61"/>
<feature type="domain" description="HTH marR-type" evidence="4">
    <location>
        <begin position="15"/>
        <end position="148"/>
    </location>
</feature>
<dbReference type="PANTHER" id="PTHR35790">
    <property type="entry name" value="HTH-TYPE TRANSCRIPTIONAL REGULATOR PCHR"/>
    <property type="match status" value="1"/>
</dbReference>
<dbReference type="EMBL" id="JAPNOA010000039">
    <property type="protein sequence ID" value="MCY0966283.1"/>
    <property type="molecule type" value="Genomic_DNA"/>
</dbReference>
<comment type="caution">
    <text evidence="5">The sequence shown here is derived from an EMBL/GenBank/DDBJ whole genome shotgun (WGS) entry which is preliminary data.</text>
</comment>
<keyword evidence="1" id="KW-0805">Transcription regulation</keyword>
<dbReference type="GO" id="GO:0003700">
    <property type="term" value="F:DNA-binding transcription factor activity"/>
    <property type="evidence" value="ECO:0007669"/>
    <property type="project" value="InterPro"/>
</dbReference>
<dbReference type="SUPFAM" id="SSF46785">
    <property type="entry name" value="Winged helix' DNA-binding domain"/>
    <property type="match status" value="1"/>
</dbReference>
<dbReference type="Gene3D" id="1.10.10.10">
    <property type="entry name" value="Winged helix-like DNA-binding domain superfamily/Winged helix DNA-binding domain"/>
    <property type="match status" value="1"/>
</dbReference>
<dbReference type="PANTHER" id="PTHR35790:SF4">
    <property type="entry name" value="HTH-TYPE TRANSCRIPTIONAL REGULATOR PCHR"/>
    <property type="match status" value="1"/>
</dbReference>
<organism evidence="5 6">
    <name type="scientific">Parathalassolituus penaei</name>
    <dbReference type="NCBI Taxonomy" id="2997323"/>
    <lineage>
        <taxon>Bacteria</taxon>
        <taxon>Pseudomonadati</taxon>
        <taxon>Pseudomonadota</taxon>
        <taxon>Gammaproteobacteria</taxon>
        <taxon>Oceanospirillales</taxon>
        <taxon>Oceanospirillaceae</taxon>
        <taxon>Parathalassolituus</taxon>
    </lineage>
</organism>
<proteinExistence type="predicted"/>
<dbReference type="InterPro" id="IPR000835">
    <property type="entry name" value="HTH_MarR-typ"/>
</dbReference>
<name>A0A9X3EP61_9GAMM</name>
<dbReference type="Proteomes" id="UP001150830">
    <property type="component" value="Unassembled WGS sequence"/>
</dbReference>
<dbReference type="RefSeq" id="WP_283174491.1">
    <property type="nucleotide sequence ID" value="NZ_JAPNOA010000039.1"/>
</dbReference>
<evidence type="ECO:0000256" key="2">
    <source>
        <dbReference type="ARBA" id="ARBA00023125"/>
    </source>
</evidence>
<gene>
    <name evidence="5" type="ORF">OUO13_13895</name>
</gene>
<dbReference type="GO" id="GO:0003677">
    <property type="term" value="F:DNA binding"/>
    <property type="evidence" value="ECO:0007669"/>
    <property type="project" value="UniProtKB-KW"/>
</dbReference>